<dbReference type="InterPro" id="IPR017441">
    <property type="entry name" value="Protein_kinase_ATP_BS"/>
</dbReference>
<dbReference type="PANTHER" id="PTHR23226">
    <property type="entry name" value="ZINC FINGER AND SCAN DOMAIN-CONTAINING"/>
    <property type="match status" value="1"/>
</dbReference>
<dbReference type="InterPro" id="IPR036236">
    <property type="entry name" value="Znf_C2H2_sf"/>
</dbReference>
<evidence type="ECO:0000259" key="19">
    <source>
        <dbReference type="PROSITE" id="PS50157"/>
    </source>
</evidence>
<feature type="transmembrane region" description="Helical" evidence="16">
    <location>
        <begin position="783"/>
        <end position="804"/>
    </location>
</feature>
<dbReference type="FunFam" id="3.30.160.60:FF:001498">
    <property type="entry name" value="Zinc finger protein 404"/>
    <property type="match status" value="1"/>
</dbReference>
<comment type="similarity">
    <text evidence="2">Belongs to the krueppel C2H2-type zinc-finger protein family.</text>
</comment>
<dbReference type="InterPro" id="IPR008271">
    <property type="entry name" value="Ser/Thr_kinase_AS"/>
</dbReference>
<keyword evidence="17" id="KW-0732">Signal</keyword>
<dbReference type="PANTHER" id="PTHR23226:SF416">
    <property type="entry name" value="FI01424P"/>
    <property type="match status" value="1"/>
</dbReference>
<dbReference type="FunFam" id="3.30.160.60:FF:000213">
    <property type="entry name" value="Zinc finger protein 624"/>
    <property type="match status" value="1"/>
</dbReference>
<dbReference type="Gene3D" id="3.40.630.30">
    <property type="match status" value="1"/>
</dbReference>
<evidence type="ECO:0000256" key="9">
    <source>
        <dbReference type="ARBA" id="ARBA00023015"/>
    </source>
</evidence>
<dbReference type="GO" id="GO:0004672">
    <property type="term" value="F:protein kinase activity"/>
    <property type="evidence" value="ECO:0007669"/>
    <property type="project" value="InterPro"/>
</dbReference>
<keyword evidence="4" id="KW-0677">Repeat</keyword>
<dbReference type="SMART" id="SM00355">
    <property type="entry name" value="ZnF_C2H2"/>
    <property type="match status" value="11"/>
</dbReference>
<dbReference type="PROSITE" id="PS50011">
    <property type="entry name" value="PROTEIN_KINASE_DOM"/>
    <property type="match status" value="1"/>
</dbReference>
<evidence type="ECO:0000313" key="22">
    <source>
        <dbReference type="Proteomes" id="UP000050525"/>
    </source>
</evidence>
<feature type="domain" description="C2H2-type" evidence="19">
    <location>
        <begin position="359"/>
        <end position="386"/>
    </location>
</feature>
<evidence type="ECO:0000256" key="15">
    <source>
        <dbReference type="SAM" id="MobiDB-lite"/>
    </source>
</evidence>
<keyword evidence="5 14" id="KW-0547">Nucleotide-binding</keyword>
<evidence type="ECO:0000256" key="8">
    <source>
        <dbReference type="ARBA" id="ARBA00022840"/>
    </source>
</evidence>
<evidence type="ECO:0000256" key="11">
    <source>
        <dbReference type="ARBA" id="ARBA00023163"/>
    </source>
</evidence>
<dbReference type="InterPro" id="IPR013087">
    <property type="entry name" value="Znf_C2H2_type"/>
</dbReference>
<dbReference type="Pfam" id="PF00096">
    <property type="entry name" value="zf-C2H2"/>
    <property type="match status" value="9"/>
</dbReference>
<dbReference type="GO" id="GO:0000978">
    <property type="term" value="F:RNA polymerase II cis-regulatory region sequence-specific DNA binding"/>
    <property type="evidence" value="ECO:0007669"/>
    <property type="project" value="TreeGrafter"/>
</dbReference>
<dbReference type="Pfam" id="PF00583">
    <property type="entry name" value="Acetyltransf_1"/>
    <property type="match status" value="1"/>
</dbReference>
<proteinExistence type="inferred from homology"/>
<keyword evidence="7" id="KW-0862">Zinc</keyword>
<feature type="domain" description="C2H2-type" evidence="19">
    <location>
        <begin position="420"/>
        <end position="447"/>
    </location>
</feature>
<dbReference type="PROSITE" id="PS00028">
    <property type="entry name" value="ZINC_FINGER_C2H2_1"/>
    <property type="match status" value="9"/>
</dbReference>
<evidence type="ECO:0000256" key="12">
    <source>
        <dbReference type="ARBA" id="ARBA00023242"/>
    </source>
</evidence>
<dbReference type="Gene3D" id="3.30.200.20">
    <property type="entry name" value="Phosphorylase Kinase, domain 1"/>
    <property type="match status" value="1"/>
</dbReference>
<evidence type="ECO:0000256" key="6">
    <source>
        <dbReference type="ARBA" id="ARBA00022771"/>
    </source>
</evidence>
<keyword evidence="12" id="KW-0539">Nucleus</keyword>
<dbReference type="FunFam" id="3.30.160.60:FF:000557">
    <property type="entry name" value="zinc finger and SCAN domain-containing protein 29"/>
    <property type="match status" value="1"/>
</dbReference>
<comment type="caution">
    <text evidence="21">The sequence shown here is derived from an EMBL/GenBank/DDBJ whole genome shotgun (WGS) entry which is preliminary data.</text>
</comment>
<feature type="chain" id="PRO_5007587037" evidence="17">
    <location>
        <begin position="22"/>
        <end position="954"/>
    </location>
</feature>
<evidence type="ECO:0000256" key="7">
    <source>
        <dbReference type="ARBA" id="ARBA00022833"/>
    </source>
</evidence>
<dbReference type="FunFam" id="3.30.160.60:FF:001088">
    <property type="entry name" value="Zinc finger protein 628"/>
    <property type="match status" value="1"/>
</dbReference>
<dbReference type="FunFam" id="3.30.160.60:FF:002343">
    <property type="entry name" value="Zinc finger protein 33A"/>
    <property type="match status" value="1"/>
</dbReference>
<evidence type="ECO:0000256" key="13">
    <source>
        <dbReference type="PROSITE-ProRule" id="PRU00042"/>
    </source>
</evidence>
<dbReference type="SUPFAM" id="SSF56112">
    <property type="entry name" value="Protein kinase-like (PK-like)"/>
    <property type="match status" value="1"/>
</dbReference>
<gene>
    <name evidence="21" type="primary">ZNF628</name>
    <name evidence="21" type="ORF">Y1Q_0022626</name>
</gene>
<name>A0A151PH13_ALLMI</name>
<feature type="transmembrane region" description="Helical" evidence="16">
    <location>
        <begin position="811"/>
        <end position="831"/>
    </location>
</feature>
<dbReference type="FunFam" id="3.30.160.60:FF:000608">
    <property type="entry name" value="zinc finger protein 286A isoform X1"/>
    <property type="match status" value="1"/>
</dbReference>
<feature type="domain" description="C2H2-type" evidence="19">
    <location>
        <begin position="504"/>
        <end position="531"/>
    </location>
</feature>
<feature type="domain" description="Protein kinase" evidence="18">
    <location>
        <begin position="42"/>
        <end position="318"/>
    </location>
</feature>
<sequence length="954" mass="105184">MLKVTALWLLAAMNLLPAKQCLEEMVLLTEQNLPQVKVQESYTILQELGSGAYGHVLLAMHQQQGTPMALKFIGKQDTELRGFLSEYCISLSLSAHPCIVGALGIAFQTDHHYVFAQEIALSKDLLSILHPQVGIPEVQVKRCALQISSALEFMGNKGLVHRDIKPENVLLFDPDLESPVTEVGFSSPRVQIHQSVHTGLRSFKCTLCGMAFKWSSHYQYHVRQHTACGKAFTQSTNLRQHQRIHTGERPYKCADCTKTFTHSSNLLLHQRTHASSRAHKCQACGKAFVSETYLQKHLQTHAAKAPTAYEAVETVEMLWKCGDCELTFKSEELLLGHQQSHLEAAPPLPAEELPVAPLYTCPTCGKAFKNGSGLSRHQHSHTAPAEAAERPYKCTECGKAFKGSSGLRYHLRDHTGERPYKCLECPKAFKRSSLLSIHQRVHTGERPYSCTDCGKAFKNTSCLRRHRQLHTGERPYTCQQCGKTFTHSSNLQLHQRTHSSERPFKCPVCAKGFVMASYLQRHLRTHATEAEVASPPSAPNSQTFLLVQTAQGLQLIPSIQQSPQKLILLPSPQMVSPHQKGKAKKQAAPSNPNPPQPGQNIILNMPEQPSAEPQDVTSIQIQALQQSSLEAEEAQTLPSSHELSSAQLPADAGQEMADLPEGQDLIVVQSAQSDDLLGPGTEEVENLPELPPESGSGALTAPGGQKLFIIRSTPSEQTLQVLENVSGAVGAAESAERQGGARLAATMPVLDLAQLAVRRMREEEAPIVLELLKDGFKDTENRLILYVLTRPLVLLLMAVVSSALRFLLNSFVAALLVPVLLTIVALKLLLWRSADLHCLHTYYCGGQRGLWVAVYDGDDVCGCVALEPWDQGPPRAAELKRLAVSRWYRRSGVGRHLLAFLEAQAREQGYERVVLYTSVVAKAAMNLFESCGYQATGGRSWLGYTVVQEFSKEL</sequence>
<dbReference type="InterPro" id="IPR016181">
    <property type="entry name" value="Acyl_CoA_acyltransferase"/>
</dbReference>
<evidence type="ECO:0000259" key="18">
    <source>
        <dbReference type="PROSITE" id="PS50011"/>
    </source>
</evidence>
<evidence type="ECO:0000256" key="5">
    <source>
        <dbReference type="ARBA" id="ARBA00022741"/>
    </source>
</evidence>
<feature type="signal peptide" evidence="17">
    <location>
        <begin position="1"/>
        <end position="21"/>
    </location>
</feature>
<dbReference type="AlphaFoldDB" id="A0A151PH13"/>
<dbReference type="Pfam" id="PF00069">
    <property type="entry name" value="Pkinase"/>
    <property type="match status" value="1"/>
</dbReference>
<comment type="subcellular location">
    <subcellularLocation>
        <location evidence="1">Nucleus</location>
    </subcellularLocation>
</comment>
<dbReference type="Gene3D" id="3.30.160.60">
    <property type="entry name" value="Classic Zinc Finger"/>
    <property type="match status" value="10"/>
</dbReference>
<dbReference type="Proteomes" id="UP000050525">
    <property type="component" value="Unassembled WGS sequence"/>
</dbReference>
<keyword evidence="22" id="KW-1185">Reference proteome</keyword>
<feature type="domain" description="N-acetyltransferase" evidence="20">
    <location>
        <begin position="755"/>
        <end position="954"/>
    </location>
</feature>
<dbReference type="eggNOG" id="ENOG502RYNT">
    <property type="taxonomic scope" value="Eukaryota"/>
</dbReference>
<evidence type="ECO:0000256" key="17">
    <source>
        <dbReference type="SAM" id="SignalP"/>
    </source>
</evidence>
<dbReference type="InterPro" id="IPR000719">
    <property type="entry name" value="Prot_kinase_dom"/>
</dbReference>
<evidence type="ECO:0000259" key="20">
    <source>
        <dbReference type="PROSITE" id="PS51186"/>
    </source>
</evidence>
<evidence type="ECO:0000256" key="14">
    <source>
        <dbReference type="PROSITE-ProRule" id="PRU10141"/>
    </source>
</evidence>
<dbReference type="CDD" id="cd04301">
    <property type="entry name" value="NAT_SF"/>
    <property type="match status" value="1"/>
</dbReference>
<protein>
    <submittedName>
        <fullName evidence="21">Zinc finger protein 628</fullName>
    </submittedName>
</protein>
<dbReference type="PROSITE" id="PS50157">
    <property type="entry name" value="ZINC_FINGER_C2H2_2"/>
    <property type="match status" value="10"/>
</dbReference>
<dbReference type="PROSITE" id="PS51186">
    <property type="entry name" value="GNAT"/>
    <property type="match status" value="1"/>
</dbReference>
<dbReference type="PROSITE" id="PS00108">
    <property type="entry name" value="PROTEIN_KINASE_ST"/>
    <property type="match status" value="1"/>
</dbReference>
<feature type="domain" description="C2H2-type" evidence="19">
    <location>
        <begin position="476"/>
        <end position="503"/>
    </location>
</feature>
<dbReference type="GO" id="GO:0016747">
    <property type="term" value="F:acyltransferase activity, transferring groups other than amino-acyl groups"/>
    <property type="evidence" value="ECO:0007669"/>
    <property type="project" value="InterPro"/>
</dbReference>
<evidence type="ECO:0000256" key="10">
    <source>
        <dbReference type="ARBA" id="ARBA00023125"/>
    </source>
</evidence>
<dbReference type="GO" id="GO:0005524">
    <property type="term" value="F:ATP binding"/>
    <property type="evidence" value="ECO:0007669"/>
    <property type="project" value="UniProtKB-UniRule"/>
</dbReference>
<keyword evidence="8 14" id="KW-0067">ATP-binding</keyword>
<keyword evidence="9" id="KW-0805">Transcription regulation</keyword>
<keyword evidence="16" id="KW-0812">Transmembrane</keyword>
<dbReference type="FunFam" id="3.30.160.60:FF:001437">
    <property type="entry name" value="Zinc finger protein 594"/>
    <property type="match status" value="1"/>
</dbReference>
<dbReference type="FunFam" id="3.30.160.60:FF:000340">
    <property type="entry name" value="zinc finger protein 473 isoform X1"/>
    <property type="match status" value="1"/>
</dbReference>
<dbReference type="SUPFAM" id="SSF57667">
    <property type="entry name" value="beta-beta-alpha zinc fingers"/>
    <property type="match status" value="7"/>
</dbReference>
<dbReference type="InterPro" id="IPR011009">
    <property type="entry name" value="Kinase-like_dom_sf"/>
</dbReference>
<feature type="region of interest" description="Disordered" evidence="15">
    <location>
        <begin position="574"/>
        <end position="618"/>
    </location>
</feature>
<evidence type="ECO:0000256" key="16">
    <source>
        <dbReference type="SAM" id="Phobius"/>
    </source>
</evidence>
<feature type="domain" description="C2H2-type" evidence="19">
    <location>
        <begin position="448"/>
        <end position="475"/>
    </location>
</feature>
<dbReference type="Gene3D" id="1.10.510.10">
    <property type="entry name" value="Transferase(Phosphotransferase) domain 1"/>
    <property type="match status" value="1"/>
</dbReference>
<keyword evidence="16" id="KW-0472">Membrane</keyword>
<accession>A0A151PH13</accession>
<dbReference type="GO" id="GO:0000981">
    <property type="term" value="F:DNA-binding transcription factor activity, RNA polymerase II-specific"/>
    <property type="evidence" value="ECO:0007669"/>
    <property type="project" value="TreeGrafter"/>
</dbReference>
<dbReference type="GO" id="GO:0008270">
    <property type="term" value="F:zinc ion binding"/>
    <property type="evidence" value="ECO:0007669"/>
    <property type="project" value="UniProtKB-KW"/>
</dbReference>
<keyword evidence="16" id="KW-1133">Transmembrane helix</keyword>
<evidence type="ECO:0000256" key="2">
    <source>
        <dbReference type="ARBA" id="ARBA00006991"/>
    </source>
</evidence>
<keyword evidence="10" id="KW-0238">DNA-binding</keyword>
<keyword evidence="3" id="KW-0479">Metal-binding</keyword>
<dbReference type="SMART" id="SM00220">
    <property type="entry name" value="S_TKc"/>
    <property type="match status" value="1"/>
</dbReference>
<reference evidence="21 22" key="1">
    <citation type="journal article" date="2012" name="Genome Biol.">
        <title>Sequencing three crocodilian genomes to illuminate the evolution of archosaurs and amniotes.</title>
        <authorList>
            <person name="St John J.A."/>
            <person name="Braun E.L."/>
            <person name="Isberg S.R."/>
            <person name="Miles L.G."/>
            <person name="Chong A.Y."/>
            <person name="Gongora J."/>
            <person name="Dalzell P."/>
            <person name="Moran C."/>
            <person name="Bed'hom B."/>
            <person name="Abzhanov A."/>
            <person name="Burgess S.C."/>
            <person name="Cooksey A.M."/>
            <person name="Castoe T.A."/>
            <person name="Crawford N.G."/>
            <person name="Densmore L.D."/>
            <person name="Drew J.C."/>
            <person name="Edwards S.V."/>
            <person name="Faircloth B.C."/>
            <person name="Fujita M.K."/>
            <person name="Greenwold M.J."/>
            <person name="Hoffmann F.G."/>
            <person name="Howard J.M."/>
            <person name="Iguchi T."/>
            <person name="Janes D.E."/>
            <person name="Khan S.Y."/>
            <person name="Kohno S."/>
            <person name="de Koning A.J."/>
            <person name="Lance S.L."/>
            <person name="McCarthy F.M."/>
            <person name="McCormack J.E."/>
            <person name="Merchant M.E."/>
            <person name="Peterson D.G."/>
            <person name="Pollock D.D."/>
            <person name="Pourmand N."/>
            <person name="Raney B.J."/>
            <person name="Roessler K.A."/>
            <person name="Sanford J.R."/>
            <person name="Sawyer R.H."/>
            <person name="Schmidt C.J."/>
            <person name="Triplett E.W."/>
            <person name="Tuberville T.D."/>
            <person name="Venegas-Anaya M."/>
            <person name="Howard J.T."/>
            <person name="Jarvis E.D."/>
            <person name="Guillette L.J.Jr."/>
            <person name="Glenn T.C."/>
            <person name="Green R.E."/>
            <person name="Ray D.A."/>
        </authorList>
    </citation>
    <scope>NUCLEOTIDE SEQUENCE [LARGE SCALE GENOMIC DNA]</scope>
    <source>
        <strain evidence="21">KSC_2009_1</strain>
    </source>
</reference>
<dbReference type="GO" id="GO:0005634">
    <property type="term" value="C:nucleus"/>
    <property type="evidence" value="ECO:0007669"/>
    <property type="project" value="UniProtKB-SubCell"/>
</dbReference>
<feature type="domain" description="C2H2-type" evidence="19">
    <location>
        <begin position="279"/>
        <end position="306"/>
    </location>
</feature>
<feature type="domain" description="C2H2-type" evidence="19">
    <location>
        <begin position="319"/>
        <end position="346"/>
    </location>
</feature>
<feature type="domain" description="C2H2-type" evidence="19">
    <location>
        <begin position="220"/>
        <end position="250"/>
    </location>
</feature>
<evidence type="ECO:0000313" key="21">
    <source>
        <dbReference type="EMBL" id="KYO48417.1"/>
    </source>
</evidence>
<dbReference type="InterPro" id="IPR000182">
    <property type="entry name" value="GNAT_dom"/>
</dbReference>
<evidence type="ECO:0000256" key="1">
    <source>
        <dbReference type="ARBA" id="ARBA00004123"/>
    </source>
</evidence>
<feature type="domain" description="C2H2-type" evidence="19">
    <location>
        <begin position="392"/>
        <end position="419"/>
    </location>
</feature>
<feature type="binding site" evidence="14">
    <location>
        <position position="75"/>
    </location>
    <ligand>
        <name>ATP</name>
        <dbReference type="ChEBI" id="CHEBI:30616"/>
    </ligand>
</feature>
<keyword evidence="11" id="KW-0804">Transcription</keyword>
<evidence type="ECO:0000256" key="4">
    <source>
        <dbReference type="ARBA" id="ARBA00022737"/>
    </source>
</evidence>
<evidence type="ECO:0000256" key="3">
    <source>
        <dbReference type="ARBA" id="ARBA00022723"/>
    </source>
</evidence>
<dbReference type="EMBL" id="AKHW03000190">
    <property type="protein sequence ID" value="KYO48417.1"/>
    <property type="molecule type" value="Genomic_DNA"/>
</dbReference>
<dbReference type="PROSITE" id="PS00107">
    <property type="entry name" value="PROTEIN_KINASE_ATP"/>
    <property type="match status" value="1"/>
</dbReference>
<keyword evidence="6 13" id="KW-0863">Zinc-finger</keyword>
<feature type="domain" description="C2H2-type" evidence="19">
    <location>
        <begin position="251"/>
        <end position="278"/>
    </location>
</feature>
<organism evidence="21 22">
    <name type="scientific">Alligator mississippiensis</name>
    <name type="common">American alligator</name>
    <dbReference type="NCBI Taxonomy" id="8496"/>
    <lineage>
        <taxon>Eukaryota</taxon>
        <taxon>Metazoa</taxon>
        <taxon>Chordata</taxon>
        <taxon>Craniata</taxon>
        <taxon>Vertebrata</taxon>
        <taxon>Euteleostomi</taxon>
        <taxon>Archelosauria</taxon>
        <taxon>Archosauria</taxon>
        <taxon>Crocodylia</taxon>
        <taxon>Alligatoridae</taxon>
        <taxon>Alligatorinae</taxon>
        <taxon>Alligator</taxon>
    </lineage>
</organism>
<dbReference type="SUPFAM" id="SSF55729">
    <property type="entry name" value="Acyl-CoA N-acyltransferases (Nat)"/>
    <property type="match status" value="1"/>
</dbReference>